<feature type="region of interest" description="Disordered" evidence="2">
    <location>
        <begin position="1"/>
        <end position="30"/>
    </location>
</feature>
<dbReference type="AlphaFoldDB" id="A0A7S2FFC9"/>
<protein>
    <recommendedName>
        <fullName evidence="4">Bulb-type lectin domain-containing protein</fullName>
    </recommendedName>
</protein>
<evidence type="ECO:0000256" key="1">
    <source>
        <dbReference type="SAM" id="Coils"/>
    </source>
</evidence>
<sequence>MSQKESSLRSAQSELNKLRGELKQKKAAAERAESALKQKLDLLNHKYEDATAKVRDLEVRLEQTEATLEETTEALSVEEGRVRELEASSVAKTEHHTLKKYFHAAAAAAALLLLCLIISLATGGAGKGGGASEAADAAALEREYMSSISNLKSEHTELLEELSREKAALQLQVEAHSNSSTSHGQKVNELAAMVDEHKNECNALRQSLHTEKSEKEKLHKELHTAHEEQKQELVQTHQETVEMHESKIAELLAAHEAKHALLQATEDKLSRHLTSTAEAGRRLLPGEILDKGEFLRNDCESVAAEAACVEHYLEVTSNGNVVIYRGNPEADAGADPEAGAKVEVWATKTARKPVKARFWHKAETAAEPHHEFRLRRDGVLIVVDTDRSKIMWKSTGKTQPKGNYRAFIDTEGSLLVELNGEVVWRNQ</sequence>
<dbReference type="InterPro" id="IPR036426">
    <property type="entry name" value="Bulb-type_lectin_dom_sf"/>
</dbReference>
<reference evidence="5" key="1">
    <citation type="submission" date="2021-01" db="EMBL/GenBank/DDBJ databases">
        <authorList>
            <person name="Corre E."/>
            <person name="Pelletier E."/>
            <person name="Niang G."/>
            <person name="Scheremetjew M."/>
            <person name="Finn R."/>
            <person name="Kale V."/>
            <person name="Holt S."/>
            <person name="Cochrane G."/>
            <person name="Meng A."/>
            <person name="Brown T."/>
            <person name="Cohen L."/>
        </authorList>
    </citation>
    <scope>NUCLEOTIDE SEQUENCE</scope>
    <source>
        <strain evidence="5">RCC1693</strain>
    </source>
</reference>
<feature type="domain" description="Bulb-type lectin" evidence="4">
    <location>
        <begin position="280"/>
        <end position="427"/>
    </location>
</feature>
<dbReference type="Gene3D" id="2.90.10.10">
    <property type="entry name" value="Bulb-type lectin domain"/>
    <property type="match status" value="1"/>
</dbReference>
<feature type="coiled-coil region" evidence="1">
    <location>
        <begin position="145"/>
        <end position="254"/>
    </location>
</feature>
<keyword evidence="1" id="KW-0175">Coiled coil</keyword>
<keyword evidence="3" id="KW-0472">Membrane</keyword>
<keyword evidence="3" id="KW-1133">Transmembrane helix</keyword>
<evidence type="ECO:0000256" key="3">
    <source>
        <dbReference type="SAM" id="Phobius"/>
    </source>
</evidence>
<proteinExistence type="predicted"/>
<evidence type="ECO:0000313" key="5">
    <source>
        <dbReference type="EMBL" id="CAD9392559.1"/>
    </source>
</evidence>
<feature type="compositionally biased region" description="Basic and acidic residues" evidence="2">
    <location>
        <begin position="16"/>
        <end position="30"/>
    </location>
</feature>
<gene>
    <name evidence="5" type="ORF">FPAR1323_LOCUS3225</name>
</gene>
<evidence type="ECO:0000259" key="4">
    <source>
        <dbReference type="PROSITE" id="PS50927"/>
    </source>
</evidence>
<dbReference type="EMBL" id="HBGT01005898">
    <property type="protein sequence ID" value="CAD9392559.1"/>
    <property type="molecule type" value="Transcribed_RNA"/>
</dbReference>
<organism evidence="5">
    <name type="scientific">Florenciella parvula</name>
    <dbReference type="NCBI Taxonomy" id="236787"/>
    <lineage>
        <taxon>Eukaryota</taxon>
        <taxon>Sar</taxon>
        <taxon>Stramenopiles</taxon>
        <taxon>Ochrophyta</taxon>
        <taxon>Dictyochophyceae</taxon>
        <taxon>Florenciellales</taxon>
        <taxon>Florenciella</taxon>
    </lineage>
</organism>
<keyword evidence="3" id="KW-0812">Transmembrane</keyword>
<dbReference type="InterPro" id="IPR001480">
    <property type="entry name" value="Bulb-type_lectin_dom"/>
</dbReference>
<evidence type="ECO:0000256" key="2">
    <source>
        <dbReference type="SAM" id="MobiDB-lite"/>
    </source>
</evidence>
<dbReference type="PROSITE" id="PS50927">
    <property type="entry name" value="BULB_LECTIN"/>
    <property type="match status" value="1"/>
</dbReference>
<accession>A0A7S2FFC9</accession>
<feature type="transmembrane region" description="Helical" evidence="3">
    <location>
        <begin position="101"/>
        <end position="121"/>
    </location>
</feature>
<feature type="compositionally biased region" description="Polar residues" evidence="2">
    <location>
        <begin position="1"/>
        <end position="15"/>
    </location>
</feature>
<name>A0A7S2FFC9_9STRA</name>